<dbReference type="Gramene" id="OPUNC03G35250.1">
    <property type="protein sequence ID" value="OPUNC03G35250.1"/>
    <property type="gene ID" value="OPUNC03G35250"/>
</dbReference>
<reference evidence="1" key="1">
    <citation type="submission" date="2015-04" db="UniProtKB">
        <authorList>
            <consortium name="EnsemblPlants"/>
        </authorList>
    </citation>
    <scope>IDENTIFICATION</scope>
</reference>
<dbReference type="STRING" id="4537.A0A0E0KKH4"/>
<protein>
    <submittedName>
        <fullName evidence="1">Uncharacterized protein</fullName>
    </submittedName>
</protein>
<dbReference type="EnsemblPlants" id="OPUNC03G35250.1">
    <property type="protein sequence ID" value="OPUNC03G35250.1"/>
    <property type="gene ID" value="OPUNC03G35250"/>
</dbReference>
<name>A0A0E0KKH4_ORYPU</name>
<dbReference type="HOGENOM" id="CLU_2065311_0_0_1"/>
<dbReference type="AlphaFoldDB" id="A0A0E0KKH4"/>
<organism evidence="1">
    <name type="scientific">Oryza punctata</name>
    <name type="common">Red rice</name>
    <dbReference type="NCBI Taxonomy" id="4537"/>
    <lineage>
        <taxon>Eukaryota</taxon>
        <taxon>Viridiplantae</taxon>
        <taxon>Streptophyta</taxon>
        <taxon>Embryophyta</taxon>
        <taxon>Tracheophyta</taxon>
        <taxon>Spermatophyta</taxon>
        <taxon>Magnoliopsida</taxon>
        <taxon>Liliopsida</taxon>
        <taxon>Poales</taxon>
        <taxon>Poaceae</taxon>
        <taxon>BOP clade</taxon>
        <taxon>Oryzoideae</taxon>
        <taxon>Oryzeae</taxon>
        <taxon>Oryzinae</taxon>
        <taxon>Oryza</taxon>
    </lineage>
</organism>
<evidence type="ECO:0000313" key="2">
    <source>
        <dbReference type="Proteomes" id="UP000026962"/>
    </source>
</evidence>
<keyword evidence="2" id="KW-1185">Reference proteome</keyword>
<evidence type="ECO:0000313" key="1">
    <source>
        <dbReference type="EnsemblPlants" id="OPUNC03G35250.1"/>
    </source>
</evidence>
<accession>A0A0E0KKH4</accession>
<reference evidence="1" key="2">
    <citation type="submission" date="2018-05" db="EMBL/GenBank/DDBJ databases">
        <title>OpunRS2 (Oryza punctata Reference Sequence Version 2).</title>
        <authorList>
            <person name="Zhang J."/>
            <person name="Kudrna D."/>
            <person name="Lee S."/>
            <person name="Talag J."/>
            <person name="Welchert J."/>
            <person name="Wing R.A."/>
        </authorList>
    </citation>
    <scope>NUCLEOTIDE SEQUENCE [LARGE SCALE GENOMIC DNA]</scope>
</reference>
<sequence>MNTASINLLGKISCKVPFPEEFSVQDYTISLAIKLIHQVGLRVGSDRDYYHIEDGRTTLSKGTLRFRSMNMAMLEWKNEILQVVPIFTLLEQIRIILVDSTSTINLRDTESRKYIVHIH</sequence>
<proteinExistence type="predicted"/>
<dbReference type="Proteomes" id="UP000026962">
    <property type="component" value="Chromosome 3"/>
</dbReference>